<evidence type="ECO:0000313" key="4">
    <source>
        <dbReference type="Proteomes" id="UP000245488"/>
    </source>
</evidence>
<evidence type="ECO:0000313" key="1">
    <source>
        <dbReference type="EMBL" id="PWT28818.1"/>
    </source>
</evidence>
<reference evidence="1 4" key="2">
    <citation type="submission" date="2017-09" db="EMBL/GenBank/DDBJ databases">
        <title>High-quality draft genome sequence of Butyrivibrio fibrisolvens INBov1, isolated from cow rumen.</title>
        <authorList>
            <person name="Rodriguez Hernaez J."/>
            <person name="Rivarola M."/>
            <person name="Paniego N."/>
            <person name="Cravero S."/>
            <person name="Ceron Cucchi M."/>
            <person name="Martinez M.C."/>
        </authorList>
    </citation>
    <scope>NUCLEOTIDE SEQUENCE [LARGE SCALE GENOMIC DNA]</scope>
    <source>
        <strain evidence="1 4">INBov1</strain>
    </source>
</reference>
<reference evidence="2 3" key="1">
    <citation type="submission" date="2016-10" db="EMBL/GenBank/DDBJ databases">
        <authorList>
            <person name="de Groot N.N."/>
        </authorList>
    </citation>
    <scope>NUCLEOTIDE SEQUENCE [LARGE SCALE GENOMIC DNA]</scope>
    <source>
        <strain evidence="2 3">AR40</strain>
    </source>
</reference>
<evidence type="ECO:0000313" key="3">
    <source>
        <dbReference type="Proteomes" id="UP000182584"/>
    </source>
</evidence>
<dbReference type="AlphaFoldDB" id="A0A1H9X197"/>
<dbReference type="EMBL" id="NXNG01000001">
    <property type="protein sequence ID" value="PWT28818.1"/>
    <property type="molecule type" value="Genomic_DNA"/>
</dbReference>
<dbReference type="EMBL" id="FOGJ01000039">
    <property type="protein sequence ID" value="SES39946.1"/>
    <property type="molecule type" value="Genomic_DNA"/>
</dbReference>
<organism evidence="2 3">
    <name type="scientific">Butyrivibrio fibrisolvens</name>
    <dbReference type="NCBI Taxonomy" id="831"/>
    <lineage>
        <taxon>Bacteria</taxon>
        <taxon>Bacillati</taxon>
        <taxon>Bacillota</taxon>
        <taxon>Clostridia</taxon>
        <taxon>Lachnospirales</taxon>
        <taxon>Lachnospiraceae</taxon>
        <taxon>Butyrivibrio</taxon>
    </lineage>
</organism>
<name>A0A1H9X197_BUTFI</name>
<protein>
    <submittedName>
        <fullName evidence="2">Uncharacterized protein</fullName>
    </submittedName>
</protein>
<gene>
    <name evidence="1" type="ORF">CPT75_17720</name>
    <name evidence="2" type="ORF">SAMN04487884_13924</name>
</gene>
<evidence type="ECO:0000313" key="2">
    <source>
        <dbReference type="EMBL" id="SES39946.1"/>
    </source>
</evidence>
<dbReference type="Proteomes" id="UP000245488">
    <property type="component" value="Chromosome"/>
</dbReference>
<proteinExistence type="predicted"/>
<accession>A0A1H9X197</accession>
<keyword evidence="4" id="KW-1185">Reference proteome</keyword>
<sequence>MAYSTRYGKPNMTNLPSDLGIAIFKEILETPKPDYSKLQEDAARLEKEMIEIRKRENAQGTTSN</sequence>
<dbReference type="RefSeq" id="WP_022755914.1">
    <property type="nucleotide sequence ID" value="NZ_CM009896.1"/>
</dbReference>
<dbReference type="Proteomes" id="UP000182584">
    <property type="component" value="Unassembled WGS sequence"/>
</dbReference>